<dbReference type="GO" id="GO:0046872">
    <property type="term" value="F:metal ion binding"/>
    <property type="evidence" value="ECO:0007669"/>
    <property type="project" value="UniProtKB-KW"/>
</dbReference>
<dbReference type="Gene3D" id="3.40.50.300">
    <property type="entry name" value="P-loop containing nucleotide triphosphate hydrolases"/>
    <property type="match status" value="1"/>
</dbReference>
<dbReference type="InterPro" id="IPR002586">
    <property type="entry name" value="CobQ/CobB/MinD/ParA_Nub-bd_dom"/>
</dbReference>
<dbReference type="Pfam" id="PF00037">
    <property type="entry name" value="Fer4"/>
    <property type="match status" value="2"/>
</dbReference>
<dbReference type="PROSITE" id="PS00198">
    <property type="entry name" value="4FE4S_FER_1"/>
    <property type="match status" value="1"/>
</dbReference>
<reference evidence="5" key="1">
    <citation type="submission" date="2020-08" db="EMBL/GenBank/DDBJ databases">
        <title>Genomic insights into the carbon and energy metabolism of the first obligate autotrophic acetogenic bacterium Aceticella autotrophica gen. nov., sp. nov.</title>
        <authorList>
            <person name="Toshchakov S.V."/>
            <person name="Elcheninov A.G."/>
            <person name="Kublanov I.V."/>
            <person name="Frolov E.N."/>
            <person name="Lebedinsky A.V."/>
        </authorList>
    </citation>
    <scope>NUCLEOTIDE SEQUENCE</scope>
    <source>
        <strain evidence="5">3443-3Ac</strain>
    </source>
</reference>
<evidence type="ECO:0000256" key="2">
    <source>
        <dbReference type="ARBA" id="ARBA00023004"/>
    </source>
</evidence>
<dbReference type="RefSeq" id="WP_284679677.1">
    <property type="nucleotide sequence ID" value="NZ_CP060096.1"/>
</dbReference>
<feature type="domain" description="4Fe-4S ferredoxin-type" evidence="4">
    <location>
        <begin position="84"/>
        <end position="113"/>
    </location>
</feature>
<dbReference type="Proteomes" id="UP000671913">
    <property type="component" value="Chromosome"/>
</dbReference>
<dbReference type="PANTHER" id="PTHR43534">
    <property type="entry name" value="MIND SUPERFAMILY P-LOOP ATPASE CONTAINING AN INSERTED FERREDOXIN DOMAIN"/>
    <property type="match status" value="1"/>
</dbReference>
<proteinExistence type="predicted"/>
<feature type="domain" description="4Fe-4S ferredoxin-type" evidence="4">
    <location>
        <begin position="59"/>
        <end position="83"/>
    </location>
</feature>
<gene>
    <name evidence="5" type="ORF">ACETAC_08950</name>
</gene>
<dbReference type="CDD" id="cd03110">
    <property type="entry name" value="SIMIBI_bact_arch"/>
    <property type="match status" value="1"/>
</dbReference>
<sequence length="290" mass="31901">MKQIVILSGKGGTGKTTVATTLSTVVKNKIMADCDVEAPNLDIVLQGEVIKKEDFYGKESAVIDSDECVQCGLCEELCRFDAISGFKVNPLYCEGCGLCMYKCPVGAIRMEYEKTGEVIVSKIKNGEKIVYALLYPGADGSGKLVTEVRKKAVELKGESSYMIIDGMPGVGCPVLASATGTDAALIVTEPTMSGFEDMKRVLSVVEKFKIPSFVCINKWDLNEEVTEKIQNYCRENNITVVGKIDFDEAVVESLKRLKNLSEYKESTAYNQIIDIWNKIENYLKKGDVCV</sequence>
<dbReference type="SUPFAM" id="SSF54862">
    <property type="entry name" value="4Fe-4S ferredoxins"/>
    <property type="match status" value="1"/>
</dbReference>
<dbReference type="InterPro" id="IPR017896">
    <property type="entry name" value="4Fe4S_Fe-S-bd"/>
</dbReference>
<protein>
    <submittedName>
        <fullName evidence="5">ATP-binding protein</fullName>
    </submittedName>
</protein>
<evidence type="ECO:0000256" key="1">
    <source>
        <dbReference type="ARBA" id="ARBA00022723"/>
    </source>
</evidence>
<dbReference type="InterPro" id="IPR027417">
    <property type="entry name" value="P-loop_NTPase"/>
</dbReference>
<dbReference type="AlphaFoldDB" id="A0A975AV22"/>
<organism evidence="5 6">
    <name type="scientific">Aceticella autotrophica</name>
    <dbReference type="NCBI Taxonomy" id="2755338"/>
    <lineage>
        <taxon>Bacteria</taxon>
        <taxon>Bacillati</taxon>
        <taxon>Bacillota</taxon>
        <taxon>Clostridia</taxon>
        <taxon>Thermoanaerobacterales</taxon>
        <taxon>Thermoanaerobacteraceae</taxon>
        <taxon>Aceticella</taxon>
    </lineage>
</organism>
<keyword evidence="3" id="KW-0411">Iron-sulfur</keyword>
<evidence type="ECO:0000256" key="3">
    <source>
        <dbReference type="ARBA" id="ARBA00023014"/>
    </source>
</evidence>
<dbReference type="SUPFAM" id="SSF52540">
    <property type="entry name" value="P-loop containing nucleoside triphosphate hydrolases"/>
    <property type="match status" value="1"/>
</dbReference>
<name>A0A975AV22_9THEO</name>
<dbReference type="GO" id="GO:0051536">
    <property type="term" value="F:iron-sulfur cluster binding"/>
    <property type="evidence" value="ECO:0007669"/>
    <property type="project" value="UniProtKB-KW"/>
</dbReference>
<evidence type="ECO:0000259" key="4">
    <source>
        <dbReference type="PROSITE" id="PS51379"/>
    </source>
</evidence>
<dbReference type="Gene3D" id="3.30.70.20">
    <property type="match status" value="1"/>
</dbReference>
<dbReference type="GO" id="GO:0005524">
    <property type="term" value="F:ATP binding"/>
    <property type="evidence" value="ECO:0007669"/>
    <property type="project" value="UniProtKB-KW"/>
</dbReference>
<evidence type="ECO:0000313" key="6">
    <source>
        <dbReference type="Proteomes" id="UP000671913"/>
    </source>
</evidence>
<dbReference type="KEGG" id="aaut:ACETAC_08950"/>
<dbReference type="PROSITE" id="PS51379">
    <property type="entry name" value="4FE4S_FER_2"/>
    <property type="match status" value="2"/>
</dbReference>
<keyword evidence="1" id="KW-0479">Metal-binding</keyword>
<dbReference type="PANTHER" id="PTHR43534:SF1">
    <property type="entry name" value="4FE-4S CLUSTER CONTAINING PARA FAMILY ATPASE PROTEIN"/>
    <property type="match status" value="1"/>
</dbReference>
<keyword evidence="2" id="KW-0408">Iron</keyword>
<keyword evidence="5" id="KW-0547">Nucleotide-binding</keyword>
<dbReference type="Pfam" id="PF01656">
    <property type="entry name" value="CbiA"/>
    <property type="match status" value="1"/>
</dbReference>
<accession>A0A975AV22</accession>
<dbReference type="InterPro" id="IPR017900">
    <property type="entry name" value="4Fe4S_Fe_S_CS"/>
</dbReference>
<keyword evidence="5" id="KW-0067">ATP-binding</keyword>
<evidence type="ECO:0000313" key="5">
    <source>
        <dbReference type="EMBL" id="QSZ26986.1"/>
    </source>
</evidence>
<dbReference type="EMBL" id="CP060096">
    <property type="protein sequence ID" value="QSZ26986.1"/>
    <property type="molecule type" value="Genomic_DNA"/>
</dbReference>
<keyword evidence="6" id="KW-1185">Reference proteome</keyword>